<gene>
    <name evidence="2" type="ORF">C0Q70_18342</name>
</gene>
<dbReference type="AlphaFoldDB" id="A0A2T7NMY7"/>
<name>A0A2T7NMY7_POMCA</name>
<reference evidence="2 3" key="1">
    <citation type="submission" date="2018-04" db="EMBL/GenBank/DDBJ databases">
        <title>The genome of golden apple snail Pomacea canaliculata provides insight into stress tolerance and invasive adaptation.</title>
        <authorList>
            <person name="Liu C."/>
            <person name="Liu B."/>
            <person name="Ren Y."/>
            <person name="Zhang Y."/>
            <person name="Wang H."/>
            <person name="Li S."/>
            <person name="Jiang F."/>
            <person name="Yin L."/>
            <person name="Zhang G."/>
            <person name="Qian W."/>
            <person name="Fan W."/>
        </authorList>
    </citation>
    <scope>NUCLEOTIDE SEQUENCE [LARGE SCALE GENOMIC DNA]</scope>
    <source>
        <strain evidence="2">SZHN2017</strain>
        <tissue evidence="2">Muscle</tissue>
    </source>
</reference>
<protein>
    <submittedName>
        <fullName evidence="2">Uncharacterized protein</fullName>
    </submittedName>
</protein>
<comment type="caution">
    <text evidence="2">The sequence shown here is derived from an EMBL/GenBank/DDBJ whole genome shotgun (WGS) entry which is preliminary data.</text>
</comment>
<evidence type="ECO:0000256" key="1">
    <source>
        <dbReference type="SAM" id="Phobius"/>
    </source>
</evidence>
<accession>A0A2T7NMY7</accession>
<dbReference type="EMBL" id="PZQS01000011">
    <property type="protein sequence ID" value="PVD22528.1"/>
    <property type="molecule type" value="Genomic_DNA"/>
</dbReference>
<dbReference type="PROSITE" id="PS51257">
    <property type="entry name" value="PROKAR_LIPOPROTEIN"/>
    <property type="match status" value="1"/>
</dbReference>
<sequence length="205" mass="22011">MLGEKAVNSTDSEIDVVPTSVFSISCSGQDFKEKSSNVTCVLNKAAIPSTCSIASSVVEIQFCSTSRVGMIYVTYRCDDVSSCPDAKDDHDYYIADDIDDLEKASEKNEKERNKLLTILIPLITGTTMLMLGAIAVWKQSNRSGSGVQGAQVVTVSYGTTSDTIYHLLSFDFMGQNAVSSLTPLEVLPTPGTEMQSAPSQASPQI</sequence>
<keyword evidence="1" id="KW-0812">Transmembrane</keyword>
<keyword evidence="1" id="KW-1133">Transmembrane helix</keyword>
<feature type="transmembrane region" description="Helical" evidence="1">
    <location>
        <begin position="115"/>
        <end position="137"/>
    </location>
</feature>
<keyword evidence="1" id="KW-0472">Membrane</keyword>
<keyword evidence="3" id="KW-1185">Reference proteome</keyword>
<evidence type="ECO:0000313" key="3">
    <source>
        <dbReference type="Proteomes" id="UP000245119"/>
    </source>
</evidence>
<proteinExistence type="predicted"/>
<organism evidence="2 3">
    <name type="scientific">Pomacea canaliculata</name>
    <name type="common">Golden apple snail</name>
    <dbReference type="NCBI Taxonomy" id="400727"/>
    <lineage>
        <taxon>Eukaryota</taxon>
        <taxon>Metazoa</taxon>
        <taxon>Spiralia</taxon>
        <taxon>Lophotrochozoa</taxon>
        <taxon>Mollusca</taxon>
        <taxon>Gastropoda</taxon>
        <taxon>Caenogastropoda</taxon>
        <taxon>Architaenioglossa</taxon>
        <taxon>Ampullarioidea</taxon>
        <taxon>Ampullariidae</taxon>
        <taxon>Pomacea</taxon>
    </lineage>
</organism>
<evidence type="ECO:0000313" key="2">
    <source>
        <dbReference type="EMBL" id="PVD22528.1"/>
    </source>
</evidence>
<dbReference type="Proteomes" id="UP000245119">
    <property type="component" value="Linkage Group LG11"/>
</dbReference>